<evidence type="ECO:0000313" key="3">
    <source>
        <dbReference type="EMBL" id="WXB18009.1"/>
    </source>
</evidence>
<evidence type="ECO:0000313" key="4">
    <source>
        <dbReference type="Proteomes" id="UP001370348"/>
    </source>
</evidence>
<dbReference type="InterPro" id="IPR001845">
    <property type="entry name" value="HTH_ArsR_DNA-bd_dom"/>
</dbReference>
<dbReference type="NCBIfam" id="NF033788">
    <property type="entry name" value="HTH_metalloreg"/>
    <property type="match status" value="1"/>
</dbReference>
<evidence type="ECO:0000259" key="2">
    <source>
        <dbReference type="PROSITE" id="PS50987"/>
    </source>
</evidence>
<reference evidence="3 4" key="1">
    <citation type="submission" date="2021-12" db="EMBL/GenBank/DDBJ databases">
        <title>Discovery of the Pendulisporaceae a myxobacterial family with distinct sporulation behavior and unique specialized metabolism.</title>
        <authorList>
            <person name="Garcia R."/>
            <person name="Popoff A."/>
            <person name="Bader C.D."/>
            <person name="Loehr J."/>
            <person name="Walesch S."/>
            <person name="Walt C."/>
            <person name="Boldt J."/>
            <person name="Bunk B."/>
            <person name="Haeckl F.J.F.P.J."/>
            <person name="Gunesch A.P."/>
            <person name="Birkelbach J."/>
            <person name="Nuebel U."/>
            <person name="Pietschmann T."/>
            <person name="Bach T."/>
            <person name="Mueller R."/>
        </authorList>
    </citation>
    <scope>NUCLEOTIDE SEQUENCE [LARGE SCALE GENOMIC DNA]</scope>
    <source>
        <strain evidence="3 4">MSr11954</strain>
    </source>
</reference>
<dbReference type="PANTHER" id="PTHR38600:SF1">
    <property type="entry name" value="TRANSCRIPTIONAL REGULATORY PROTEIN"/>
    <property type="match status" value="1"/>
</dbReference>
<feature type="compositionally biased region" description="Basic and acidic residues" evidence="1">
    <location>
        <begin position="1"/>
        <end position="22"/>
    </location>
</feature>
<dbReference type="EMBL" id="CP089984">
    <property type="protein sequence ID" value="WXB18009.1"/>
    <property type="molecule type" value="Genomic_DNA"/>
</dbReference>
<dbReference type="Proteomes" id="UP001370348">
    <property type="component" value="Chromosome"/>
</dbReference>
<name>A0ABZ2M466_9BACT</name>
<protein>
    <submittedName>
        <fullName evidence="3">Metalloregulator ArsR/SmtB family transcription factor</fullName>
    </submittedName>
</protein>
<dbReference type="PRINTS" id="PR00778">
    <property type="entry name" value="HTHARSR"/>
</dbReference>
<dbReference type="RefSeq" id="WP_394827649.1">
    <property type="nucleotide sequence ID" value="NZ_CP089984.1"/>
</dbReference>
<dbReference type="InterPro" id="IPR011991">
    <property type="entry name" value="ArsR-like_HTH"/>
</dbReference>
<keyword evidence="4" id="KW-1185">Reference proteome</keyword>
<accession>A0ABZ2M466</accession>
<feature type="domain" description="HTH arsR-type" evidence="2">
    <location>
        <begin position="26"/>
        <end position="121"/>
    </location>
</feature>
<dbReference type="SMART" id="SM00418">
    <property type="entry name" value="HTH_ARSR"/>
    <property type="match status" value="1"/>
</dbReference>
<dbReference type="PROSITE" id="PS50987">
    <property type="entry name" value="HTH_ARSR_2"/>
    <property type="match status" value="1"/>
</dbReference>
<dbReference type="Gene3D" id="1.10.10.10">
    <property type="entry name" value="Winged helix-like DNA-binding domain superfamily/Winged helix DNA-binding domain"/>
    <property type="match status" value="1"/>
</dbReference>
<proteinExistence type="predicted"/>
<dbReference type="InterPro" id="IPR036390">
    <property type="entry name" value="WH_DNA-bd_sf"/>
</dbReference>
<sequence>MNEQRADSRGAHGAHHPHDAHNAHNATDLRLTSSVAVFAALGDPLRMRIVGRLCSDGPLSITHLTSGSGVTRQAVTKHLQVLADSGLVRSLRDGRERIWELEPQKLEQAQKDLERISKRWDEALGRLKAFVETVSRDTGQGTRR</sequence>
<dbReference type="SUPFAM" id="SSF46785">
    <property type="entry name" value="Winged helix' DNA-binding domain"/>
    <property type="match status" value="1"/>
</dbReference>
<dbReference type="CDD" id="cd00090">
    <property type="entry name" value="HTH_ARSR"/>
    <property type="match status" value="1"/>
</dbReference>
<dbReference type="InterPro" id="IPR036388">
    <property type="entry name" value="WH-like_DNA-bd_sf"/>
</dbReference>
<gene>
    <name evidence="3" type="ORF">LZC94_12195</name>
</gene>
<organism evidence="3 4">
    <name type="scientific">Pendulispora albinea</name>
    <dbReference type="NCBI Taxonomy" id="2741071"/>
    <lineage>
        <taxon>Bacteria</taxon>
        <taxon>Pseudomonadati</taxon>
        <taxon>Myxococcota</taxon>
        <taxon>Myxococcia</taxon>
        <taxon>Myxococcales</taxon>
        <taxon>Sorangiineae</taxon>
        <taxon>Pendulisporaceae</taxon>
        <taxon>Pendulispora</taxon>
    </lineage>
</organism>
<dbReference type="PANTHER" id="PTHR38600">
    <property type="entry name" value="TRANSCRIPTIONAL REGULATORY PROTEIN"/>
    <property type="match status" value="1"/>
</dbReference>
<dbReference type="Pfam" id="PF12840">
    <property type="entry name" value="HTH_20"/>
    <property type="match status" value="1"/>
</dbReference>
<evidence type="ECO:0000256" key="1">
    <source>
        <dbReference type="SAM" id="MobiDB-lite"/>
    </source>
</evidence>
<feature type="region of interest" description="Disordered" evidence="1">
    <location>
        <begin position="1"/>
        <end position="27"/>
    </location>
</feature>